<keyword evidence="4" id="KW-0997">Cell inner membrane</keyword>
<feature type="binding site" evidence="5">
    <location>
        <position position="89"/>
    </location>
    <ligand>
        <name>Mg(2+)</name>
        <dbReference type="ChEBI" id="CHEBI:18420"/>
        <label>1</label>
        <note>catalytic</note>
    </ligand>
</feature>
<comment type="subcellular location">
    <subcellularLocation>
        <location evidence="4">Cell inner membrane</location>
        <topology evidence="4">Peripheral membrane protein</topology>
        <orientation evidence="4">Cytoplasmic side</orientation>
    </subcellularLocation>
</comment>
<keyword evidence="2 4" id="KW-0479">Metal-binding</keyword>
<feature type="binding site" evidence="4">
    <location>
        <position position="69"/>
    </location>
    <ligand>
        <name>substrate</name>
    </ligand>
</feature>
<dbReference type="HOGENOM" id="CLU_044118_3_0_10"/>
<keyword evidence="4" id="KW-0378">Hydrolase</keyword>
<dbReference type="InterPro" id="IPR050725">
    <property type="entry name" value="CysQ/Inositol_MonoPase"/>
</dbReference>
<dbReference type="InterPro" id="IPR006240">
    <property type="entry name" value="CysQ"/>
</dbReference>
<dbReference type="NCBIfam" id="TIGR01331">
    <property type="entry name" value="bisphos_cysQ"/>
    <property type="match status" value="1"/>
</dbReference>
<dbReference type="PANTHER" id="PTHR43028">
    <property type="entry name" value="3'(2'),5'-BISPHOSPHATE NUCLEOTIDASE 1"/>
    <property type="match status" value="1"/>
</dbReference>
<sequence>MNNKQLIAEITQIARRAGEAILKIYANEADFQVEHKSDSSPLTIADRTANAIICSALEALHVQYPIISEENKQIPYAERQHFQKAWLVDPLDGTKEFLKRNGDFTVNIALINAGVIELGVVYIPVFDEMYYAAKGEGAFVAKAGKVEPIQALPFSMSDPGLKVICSRSHMSPETEVFIQQLDQPELVSRGSSLKFLLIAMGQAHVYPRMGPTMEWDTGAAQIILEEAGGEVIDQNTQQPLRYNKENLLNPYFVAYGKVSAR</sequence>
<dbReference type="Gene3D" id="3.40.190.80">
    <property type="match status" value="1"/>
</dbReference>
<keyword evidence="7" id="KW-1185">Reference proteome</keyword>
<dbReference type="GO" id="GO:0000103">
    <property type="term" value="P:sulfate assimilation"/>
    <property type="evidence" value="ECO:0007669"/>
    <property type="project" value="TreeGrafter"/>
</dbReference>
<reference key="2">
    <citation type="submission" date="2011-04" db="EMBL/GenBank/DDBJ databases">
        <title>Complete sequence of chromosome of Haliscomenobacter hydrossis DSM 1100.</title>
        <authorList>
            <consortium name="US DOE Joint Genome Institute (JGI-PGF)"/>
            <person name="Lucas S."/>
            <person name="Han J."/>
            <person name="Lapidus A."/>
            <person name="Bruce D."/>
            <person name="Goodwin L."/>
            <person name="Pitluck S."/>
            <person name="Peters L."/>
            <person name="Kyrpides N."/>
            <person name="Mavromatis K."/>
            <person name="Ivanova N."/>
            <person name="Ovchinnikova G."/>
            <person name="Pagani I."/>
            <person name="Daligault H."/>
            <person name="Detter J.C."/>
            <person name="Han C."/>
            <person name="Land M."/>
            <person name="Hauser L."/>
            <person name="Markowitz V."/>
            <person name="Cheng J.-F."/>
            <person name="Hugenholtz P."/>
            <person name="Woyke T."/>
            <person name="Wu D."/>
            <person name="Verbarg S."/>
            <person name="Frueling A."/>
            <person name="Brambilla E."/>
            <person name="Klenk H.-P."/>
            <person name="Eisen J.A."/>
        </authorList>
    </citation>
    <scope>NUCLEOTIDE SEQUENCE</scope>
    <source>
        <strain>DSM 1100</strain>
    </source>
</reference>
<dbReference type="SUPFAM" id="SSF56655">
    <property type="entry name" value="Carbohydrate phosphatase"/>
    <property type="match status" value="1"/>
</dbReference>
<feature type="binding site" evidence="4">
    <location>
        <position position="216"/>
    </location>
    <ligand>
        <name>substrate</name>
    </ligand>
</feature>
<dbReference type="GO" id="GO:0008441">
    <property type="term" value="F:3'(2'),5'-bisphosphate nucleotidase activity"/>
    <property type="evidence" value="ECO:0007669"/>
    <property type="project" value="UniProtKB-UniRule"/>
</dbReference>
<dbReference type="OrthoDB" id="9772456at2"/>
<feature type="binding site" evidence="5">
    <location>
        <position position="92"/>
    </location>
    <ligand>
        <name>Mg(2+)</name>
        <dbReference type="ChEBI" id="CHEBI:18420"/>
        <label>1</label>
        <note>catalytic</note>
    </ligand>
</feature>
<feature type="binding site" evidence="4">
    <location>
        <position position="89"/>
    </location>
    <ligand>
        <name>Mg(2+)</name>
        <dbReference type="ChEBI" id="CHEBI:18420"/>
        <label>1</label>
    </ligand>
</feature>
<dbReference type="Proteomes" id="UP000008461">
    <property type="component" value="Chromosome"/>
</dbReference>
<keyword evidence="3 4" id="KW-0460">Magnesium</keyword>
<dbReference type="GO" id="GO:0000287">
    <property type="term" value="F:magnesium ion binding"/>
    <property type="evidence" value="ECO:0007669"/>
    <property type="project" value="UniProtKB-UniRule"/>
</dbReference>
<feature type="binding site" evidence="4">
    <location>
        <position position="92"/>
    </location>
    <ligand>
        <name>Mg(2+)</name>
        <dbReference type="ChEBI" id="CHEBI:18420"/>
        <label>2</label>
    </ligand>
</feature>
<dbReference type="InterPro" id="IPR020583">
    <property type="entry name" value="Inositol_monoP_metal-BS"/>
</dbReference>
<dbReference type="EC" id="3.1.3.7" evidence="4"/>
<comment type="similarity">
    <text evidence="4">Belongs to the inositol monophosphatase superfamily. CysQ family.</text>
</comment>
<dbReference type="RefSeq" id="WP_013765852.1">
    <property type="nucleotide sequence ID" value="NC_015510.1"/>
</dbReference>
<proteinExistence type="inferred from homology"/>
<feature type="binding site" evidence="5">
    <location>
        <position position="216"/>
    </location>
    <ligand>
        <name>Mg(2+)</name>
        <dbReference type="ChEBI" id="CHEBI:18420"/>
        <label>1</label>
        <note>catalytic</note>
    </ligand>
</feature>
<dbReference type="InterPro" id="IPR000760">
    <property type="entry name" value="Inositol_monophosphatase-like"/>
</dbReference>
<reference evidence="6 7" key="1">
    <citation type="journal article" date="2011" name="Stand. Genomic Sci.">
        <title>Complete genome sequence of Haliscomenobacter hydrossis type strain (O).</title>
        <authorList>
            <consortium name="US DOE Joint Genome Institute (JGI-PGF)"/>
            <person name="Daligault H."/>
            <person name="Lapidus A."/>
            <person name="Zeytun A."/>
            <person name="Nolan M."/>
            <person name="Lucas S."/>
            <person name="Del Rio T.G."/>
            <person name="Tice H."/>
            <person name="Cheng J.F."/>
            <person name="Tapia R."/>
            <person name="Han C."/>
            <person name="Goodwin L."/>
            <person name="Pitluck S."/>
            <person name="Liolios K."/>
            <person name="Pagani I."/>
            <person name="Ivanova N."/>
            <person name="Huntemann M."/>
            <person name="Mavromatis K."/>
            <person name="Mikhailova N."/>
            <person name="Pati A."/>
            <person name="Chen A."/>
            <person name="Palaniappan K."/>
            <person name="Land M."/>
            <person name="Hauser L."/>
            <person name="Brambilla E.M."/>
            <person name="Rohde M."/>
            <person name="Verbarg S."/>
            <person name="Goker M."/>
            <person name="Bristow J."/>
            <person name="Eisen J.A."/>
            <person name="Markowitz V."/>
            <person name="Hugenholtz P."/>
            <person name="Kyrpides N.C."/>
            <person name="Klenk H.P."/>
            <person name="Woyke T."/>
        </authorList>
    </citation>
    <scope>NUCLEOTIDE SEQUENCE [LARGE SCALE GENOMIC DNA]</scope>
    <source>
        <strain evidence="7">ATCC 27775 / DSM 1100 / LMG 10767 / O</strain>
    </source>
</reference>
<dbReference type="PANTHER" id="PTHR43028:SF5">
    <property type="entry name" value="3'(2'),5'-BISPHOSPHATE NUCLEOTIDASE 1"/>
    <property type="match status" value="1"/>
</dbReference>
<dbReference type="HAMAP" id="MF_02095">
    <property type="entry name" value="CysQ"/>
    <property type="match status" value="1"/>
</dbReference>
<organism evidence="6 7">
    <name type="scientific">Haliscomenobacter hydrossis (strain ATCC 27775 / DSM 1100 / LMG 10767 / O)</name>
    <dbReference type="NCBI Taxonomy" id="760192"/>
    <lineage>
        <taxon>Bacteria</taxon>
        <taxon>Pseudomonadati</taxon>
        <taxon>Bacteroidota</taxon>
        <taxon>Saprospiria</taxon>
        <taxon>Saprospirales</taxon>
        <taxon>Haliscomenobacteraceae</taxon>
        <taxon>Haliscomenobacter</taxon>
    </lineage>
</organism>
<evidence type="ECO:0000313" key="7">
    <source>
        <dbReference type="Proteomes" id="UP000008461"/>
    </source>
</evidence>
<evidence type="ECO:0000256" key="4">
    <source>
        <dbReference type="HAMAP-Rule" id="MF_02095"/>
    </source>
</evidence>
<dbReference type="CDD" id="cd01638">
    <property type="entry name" value="CysQ"/>
    <property type="match status" value="1"/>
</dbReference>
<name>F4KVJ9_HALH1</name>
<dbReference type="STRING" id="760192.Halhy_3456"/>
<dbReference type="EMBL" id="CP002691">
    <property type="protein sequence ID" value="AEE51312.1"/>
    <property type="molecule type" value="Genomic_DNA"/>
</dbReference>
<comment type="cofactor">
    <cofactor evidence="4 5">
        <name>Mg(2+)</name>
        <dbReference type="ChEBI" id="CHEBI:18420"/>
    </cofactor>
</comment>
<dbReference type="AlphaFoldDB" id="F4KVJ9"/>
<gene>
    <name evidence="4" type="primary">cysQ</name>
    <name evidence="6" type="ordered locus">Halhy_3456</name>
</gene>
<dbReference type="Gene3D" id="3.30.540.10">
    <property type="entry name" value="Fructose-1,6-Bisphosphatase, subunit A, domain 1"/>
    <property type="match status" value="1"/>
</dbReference>
<evidence type="ECO:0000256" key="2">
    <source>
        <dbReference type="ARBA" id="ARBA00022723"/>
    </source>
</evidence>
<feature type="binding site" evidence="4">
    <location>
        <begin position="91"/>
        <end position="94"/>
    </location>
    <ligand>
        <name>substrate</name>
    </ligand>
</feature>
<feature type="binding site" evidence="4">
    <location>
        <position position="216"/>
    </location>
    <ligand>
        <name>Mg(2+)</name>
        <dbReference type="ChEBI" id="CHEBI:18420"/>
        <label>2</label>
    </ligand>
</feature>
<feature type="binding site" evidence="4">
    <location>
        <position position="89"/>
    </location>
    <ligand>
        <name>Mg(2+)</name>
        <dbReference type="ChEBI" id="CHEBI:18420"/>
        <label>2</label>
    </ligand>
</feature>
<feature type="binding site" evidence="4">
    <location>
        <position position="69"/>
    </location>
    <ligand>
        <name>Mg(2+)</name>
        <dbReference type="ChEBI" id="CHEBI:18420"/>
        <label>1</label>
    </ligand>
</feature>
<dbReference type="Pfam" id="PF00459">
    <property type="entry name" value="Inositol_P"/>
    <property type="match status" value="1"/>
</dbReference>
<comment type="function">
    <text evidence="4">Converts adenosine-3',5'-bisphosphate (PAP) to AMP.</text>
</comment>
<keyword evidence="4" id="KW-1003">Cell membrane</keyword>
<keyword evidence="4" id="KW-0472">Membrane</keyword>
<dbReference type="GO" id="GO:0005886">
    <property type="term" value="C:plasma membrane"/>
    <property type="evidence" value="ECO:0007669"/>
    <property type="project" value="UniProtKB-SubCell"/>
</dbReference>
<evidence type="ECO:0000313" key="6">
    <source>
        <dbReference type="EMBL" id="AEE51312.1"/>
    </source>
</evidence>
<evidence type="ECO:0000256" key="1">
    <source>
        <dbReference type="ARBA" id="ARBA00001625"/>
    </source>
</evidence>
<evidence type="ECO:0000256" key="5">
    <source>
        <dbReference type="PIRSR" id="PIRSR600760-2"/>
    </source>
</evidence>
<accession>F4KVJ9</accession>
<dbReference type="KEGG" id="hhy:Halhy_3456"/>
<feature type="binding site" evidence="5">
    <location>
        <position position="91"/>
    </location>
    <ligand>
        <name>Mg(2+)</name>
        <dbReference type="ChEBI" id="CHEBI:18420"/>
        <label>1</label>
        <note>catalytic</note>
    </ligand>
</feature>
<evidence type="ECO:0000256" key="3">
    <source>
        <dbReference type="ARBA" id="ARBA00022842"/>
    </source>
</evidence>
<dbReference type="GO" id="GO:0050427">
    <property type="term" value="P:3'-phosphoadenosine 5'-phosphosulfate metabolic process"/>
    <property type="evidence" value="ECO:0007669"/>
    <property type="project" value="TreeGrafter"/>
</dbReference>
<dbReference type="PROSITE" id="PS00629">
    <property type="entry name" value="IMP_1"/>
    <property type="match status" value="1"/>
</dbReference>
<protein>
    <recommendedName>
        <fullName evidence="4">3'(2'),5'-bisphosphate nucleotidase CysQ</fullName>
        <ecNumber evidence="4">3.1.3.7</ecNumber>
    </recommendedName>
    <alternativeName>
        <fullName evidence="4">3'(2'),5-bisphosphonucleoside 3'(2')-phosphohydrolase</fullName>
    </alternativeName>
    <alternativeName>
        <fullName evidence="4">3'-phosphoadenosine 5'-phosphate phosphatase</fullName>
        <shortName evidence="4">PAP phosphatase</shortName>
    </alternativeName>
</protein>
<feature type="binding site" evidence="5">
    <location>
        <position position="69"/>
    </location>
    <ligand>
        <name>Mg(2+)</name>
        <dbReference type="ChEBI" id="CHEBI:18420"/>
        <label>1</label>
        <note>catalytic</note>
    </ligand>
</feature>
<comment type="catalytic activity">
    <reaction evidence="1 4">
        <text>adenosine 3',5'-bisphosphate + H2O = AMP + phosphate</text>
        <dbReference type="Rhea" id="RHEA:10040"/>
        <dbReference type="ChEBI" id="CHEBI:15377"/>
        <dbReference type="ChEBI" id="CHEBI:43474"/>
        <dbReference type="ChEBI" id="CHEBI:58343"/>
        <dbReference type="ChEBI" id="CHEBI:456215"/>
        <dbReference type="EC" id="3.1.3.7"/>
    </reaction>
</comment>
<dbReference type="eggNOG" id="COG1218">
    <property type="taxonomic scope" value="Bacteria"/>
</dbReference>
<feature type="binding site" evidence="4">
    <location>
        <position position="91"/>
    </location>
    <ligand>
        <name>Mg(2+)</name>
        <dbReference type="ChEBI" id="CHEBI:18420"/>
        <label>1</label>
    </ligand>
</feature>